<accession>A0AB39UJ38</accession>
<name>A0AB39UJ38_9BIFI</name>
<dbReference type="SUPFAM" id="SSF75304">
    <property type="entry name" value="Amidase signature (AS) enzymes"/>
    <property type="match status" value="1"/>
</dbReference>
<dbReference type="EMBL" id="CP129682">
    <property type="protein sequence ID" value="XDS48844.1"/>
    <property type="molecule type" value="Genomic_DNA"/>
</dbReference>
<dbReference type="InterPro" id="IPR023631">
    <property type="entry name" value="Amidase_dom"/>
</dbReference>
<dbReference type="KEGG" id="bfk:QN062_06605"/>
<dbReference type="InterPro" id="IPR036928">
    <property type="entry name" value="AS_sf"/>
</dbReference>
<organism evidence="4">
    <name type="scientific">Bifidobacterium fermentum</name>
    <dbReference type="NCBI Taxonomy" id="3059035"/>
    <lineage>
        <taxon>Bacteria</taxon>
        <taxon>Bacillati</taxon>
        <taxon>Actinomycetota</taxon>
        <taxon>Actinomycetes</taxon>
        <taxon>Bifidobacteriales</taxon>
        <taxon>Bifidobacteriaceae</taxon>
        <taxon>Bifidobacterium</taxon>
    </lineage>
</organism>
<dbReference type="EMBL" id="CP129683">
    <property type="protein sequence ID" value="XDS50070.1"/>
    <property type="molecule type" value="Genomic_DNA"/>
</dbReference>
<dbReference type="PANTHER" id="PTHR11895">
    <property type="entry name" value="TRANSAMIDASE"/>
    <property type="match status" value="1"/>
</dbReference>
<dbReference type="Pfam" id="PF01425">
    <property type="entry name" value="Amidase"/>
    <property type="match status" value="1"/>
</dbReference>
<evidence type="ECO:0000256" key="1">
    <source>
        <dbReference type="ARBA" id="ARBA00009199"/>
    </source>
</evidence>
<dbReference type="GO" id="GO:0003824">
    <property type="term" value="F:catalytic activity"/>
    <property type="evidence" value="ECO:0007669"/>
    <property type="project" value="InterPro"/>
</dbReference>
<evidence type="ECO:0000313" key="3">
    <source>
        <dbReference type="EMBL" id="XDS46376.1"/>
    </source>
</evidence>
<evidence type="ECO:0000313" key="5">
    <source>
        <dbReference type="EMBL" id="XDS50070.1"/>
    </source>
</evidence>
<reference evidence="4" key="1">
    <citation type="submission" date="2023-07" db="EMBL/GenBank/DDBJ databases">
        <title>Bifidobacterium aquikefiriaerophilum sp. nov. and Bifidobacterium eccum sp. nov., isolated from water kefir.</title>
        <authorList>
            <person name="Breselge S."/>
            <person name="Bellassi P."/>
            <person name="Barcenilla C."/>
            <person name="Alvarez-Ordonez A."/>
            <person name="Morelli L."/>
            <person name="Cotter P.D."/>
        </authorList>
    </citation>
    <scope>NUCLEOTIDE SEQUENCE</scope>
    <source>
        <strain evidence="5">WK012_4_13</strain>
        <strain evidence="4">WK013_4_14</strain>
        <strain evidence="3">WK048_4_13</strain>
    </source>
</reference>
<dbReference type="InterPro" id="IPR000120">
    <property type="entry name" value="Amidase"/>
</dbReference>
<sequence>MVFGISQFRSAYCKGELTPAQAIATQLEYARSVAASVNAISVFSDSAVQEAEMSTRRYMSHNPIGPLDGVPVVVKDSYCVEGMPRWHGSAIHDGDPVSASSSEPVMRLRQAGAIIIAKTTMPDMGMLGSGISSQFGIVRNPWDTSKSPGGSSAGTGAALAAGLAAFGLGTDIAGSVRLPAGHCGLAAIKPTQGRIAYSPASTMRSAGVMGRSVSDVIEGLSVIGREASTDPMCLPGAFSPTSIESVFQRMPTVGLLLDMGYGLQVQSSVRQAVEDAARRLTDAGFIVEPMSLGLTDADFADADRVFKAHAASEVRASRHPDRVVEHVKTWLQDAQKISMMDYDDALAGLLNTVRRIEHATRQCDFLISPVIPVPGFSADSPGPGDEQRLLRHTQFTAWFNQTGQPAAVYRECHDETSGLPIGVQIIGRRFDDAGVLAVTQYLEQTRSKVPEYPVLQGGPQYAN</sequence>
<dbReference type="AlphaFoldDB" id="A0AB39UJ38"/>
<protein>
    <submittedName>
        <fullName evidence="4">Amidase family protein</fullName>
    </submittedName>
</protein>
<dbReference type="PANTHER" id="PTHR11895:SF7">
    <property type="entry name" value="GLUTAMYL-TRNA(GLN) AMIDOTRANSFERASE SUBUNIT A, MITOCHONDRIAL"/>
    <property type="match status" value="1"/>
</dbReference>
<proteinExistence type="inferred from homology"/>
<evidence type="ECO:0000313" key="4">
    <source>
        <dbReference type="EMBL" id="XDS48844.1"/>
    </source>
</evidence>
<dbReference type="EMBL" id="CP129675">
    <property type="protein sequence ID" value="XDS46376.1"/>
    <property type="molecule type" value="Genomic_DNA"/>
</dbReference>
<feature type="domain" description="Amidase" evidence="2">
    <location>
        <begin position="24"/>
        <end position="436"/>
    </location>
</feature>
<evidence type="ECO:0000259" key="2">
    <source>
        <dbReference type="Pfam" id="PF01425"/>
    </source>
</evidence>
<comment type="similarity">
    <text evidence="1">Belongs to the amidase family.</text>
</comment>
<dbReference type="RefSeq" id="WP_369341042.1">
    <property type="nucleotide sequence ID" value="NZ_CP129675.1"/>
</dbReference>
<dbReference type="Gene3D" id="3.90.1300.10">
    <property type="entry name" value="Amidase signature (AS) domain"/>
    <property type="match status" value="1"/>
</dbReference>
<gene>
    <name evidence="5" type="ORF">QN062_06605</name>
    <name evidence="4" type="ORF">QN216_00800</name>
    <name evidence="3" type="ORF">QN217_09645</name>
</gene>